<reference evidence="9" key="1">
    <citation type="submission" date="2021-04" db="EMBL/GenBank/DDBJ databases">
        <title>The complete genome sequence of Caulobacter sp. S6.</title>
        <authorList>
            <person name="Tang Y."/>
            <person name="Ouyang W."/>
            <person name="Liu Q."/>
            <person name="Huang B."/>
            <person name="Guo Z."/>
            <person name="Lei P."/>
        </authorList>
    </citation>
    <scope>NUCLEOTIDE SEQUENCE</scope>
    <source>
        <strain evidence="9">S6</strain>
    </source>
</reference>
<dbReference type="Gene3D" id="3.30.565.10">
    <property type="entry name" value="Histidine kinase-like ATPase, C-terminal domain"/>
    <property type="match status" value="1"/>
</dbReference>
<evidence type="ECO:0000256" key="4">
    <source>
        <dbReference type="PROSITE-ProRule" id="PRU00169"/>
    </source>
</evidence>
<dbReference type="Pfam" id="PF02518">
    <property type="entry name" value="HATPase_c"/>
    <property type="match status" value="1"/>
</dbReference>
<organism evidence="9 10">
    <name type="scientific">Phenylobacterium montanum</name>
    <dbReference type="NCBI Taxonomy" id="2823693"/>
    <lineage>
        <taxon>Bacteria</taxon>
        <taxon>Pseudomonadati</taxon>
        <taxon>Pseudomonadota</taxon>
        <taxon>Alphaproteobacteria</taxon>
        <taxon>Caulobacterales</taxon>
        <taxon>Caulobacteraceae</taxon>
        <taxon>Phenylobacterium</taxon>
    </lineage>
</organism>
<evidence type="ECO:0000313" key="9">
    <source>
        <dbReference type="EMBL" id="QUD88674.1"/>
    </source>
</evidence>
<proteinExistence type="predicted"/>
<keyword evidence="6" id="KW-1133">Transmembrane helix</keyword>
<dbReference type="InterPro" id="IPR036890">
    <property type="entry name" value="HATPase_C_sf"/>
</dbReference>
<feature type="transmembrane region" description="Helical" evidence="6">
    <location>
        <begin position="135"/>
        <end position="152"/>
    </location>
</feature>
<evidence type="ECO:0000256" key="2">
    <source>
        <dbReference type="ARBA" id="ARBA00012438"/>
    </source>
</evidence>
<feature type="transmembrane region" description="Helical" evidence="6">
    <location>
        <begin position="49"/>
        <end position="67"/>
    </location>
</feature>
<dbReference type="InterPro" id="IPR003661">
    <property type="entry name" value="HisK_dim/P_dom"/>
</dbReference>
<keyword evidence="5" id="KW-0175">Coiled coil</keyword>
<dbReference type="InterPro" id="IPR011006">
    <property type="entry name" value="CheY-like_superfamily"/>
</dbReference>
<keyword evidence="6" id="KW-0472">Membrane</keyword>
<dbReference type="InterPro" id="IPR004358">
    <property type="entry name" value="Sig_transdc_His_kin-like_C"/>
</dbReference>
<dbReference type="SMART" id="SM00387">
    <property type="entry name" value="HATPase_c"/>
    <property type="match status" value="1"/>
</dbReference>
<keyword evidence="10" id="KW-1185">Reference proteome</keyword>
<gene>
    <name evidence="9" type="ORF">KCG34_01950</name>
</gene>
<dbReference type="RefSeq" id="WP_211938724.1">
    <property type="nucleotide sequence ID" value="NZ_CP073078.1"/>
</dbReference>
<sequence length="608" mass="63252">MSAEAEIQAARLRSVFERLAVTSLVTVVNAVLMALVLQRRGATPGPWIWLSLVLLLAATRTFSGRLFEDDADRSRRLLHWTAVSVLGSAASGALWGLGAAFLFPPDETGQWLWIFLIAGMCAGGASLHAAHLPTALAFVVPACAPLAVRLALEGSASRMAAAAMIVVFMVAIAFTAGRFARQFGQVLSLQLDLERRTAELDQTNRRLRAEIEQHRATADSLHQAQKMEALGHITGGIAHDFNNLLTVISGSLDLIRKRAAGDETVQRLSAAATHAAKRGAQLTGSLMGFARKQSLHPAVIDVGALIVEFAPLLRRAAGEAIEVRLDLAGDVADAYADAAHFQSAILNLVINARDAMPNGGVVTVSTRNAALGGSDAVLDSEARQGRAVVVSVRDQGAGMAPEVLAKAFEPFFTTKQAGKGTGLGLAQVLGFARQSGGYATIDSAPGQGCEVSLVLPALASTGSQPANEAGAAEPAAPGAPLTVLLAEDDAAVAAMLRESLGQMGWEVLTAASGREALDILGRRPEVQILVADVVMAGGVSGVELARAAGRLRPGLPAVLISGYPGEAAGADEFELLQKPFTHQDLVDHVRAALAAHGASKDEAPRATA</sequence>
<protein>
    <recommendedName>
        <fullName evidence="2">histidine kinase</fullName>
        <ecNumber evidence="2">2.7.13.3</ecNumber>
    </recommendedName>
</protein>
<dbReference type="InterPro" id="IPR005467">
    <property type="entry name" value="His_kinase_dom"/>
</dbReference>
<feature type="modified residue" description="4-aspartylphosphate" evidence="4">
    <location>
        <position position="532"/>
    </location>
</feature>
<keyword evidence="6" id="KW-0812">Transmembrane</keyword>
<dbReference type="PROSITE" id="PS50109">
    <property type="entry name" value="HIS_KIN"/>
    <property type="match status" value="1"/>
</dbReference>
<dbReference type="AlphaFoldDB" id="A0A975G148"/>
<dbReference type="Proteomes" id="UP000676409">
    <property type="component" value="Chromosome"/>
</dbReference>
<feature type="domain" description="Histidine kinase" evidence="7">
    <location>
        <begin position="236"/>
        <end position="459"/>
    </location>
</feature>
<name>A0A975G148_9CAUL</name>
<dbReference type="KEGG" id="caul:KCG34_01950"/>
<feature type="coiled-coil region" evidence="5">
    <location>
        <begin position="190"/>
        <end position="224"/>
    </location>
</feature>
<dbReference type="SUPFAM" id="SSF55874">
    <property type="entry name" value="ATPase domain of HSP90 chaperone/DNA topoisomerase II/histidine kinase"/>
    <property type="match status" value="1"/>
</dbReference>
<dbReference type="InterPro" id="IPR003594">
    <property type="entry name" value="HATPase_dom"/>
</dbReference>
<evidence type="ECO:0000256" key="5">
    <source>
        <dbReference type="SAM" id="Coils"/>
    </source>
</evidence>
<dbReference type="Gene3D" id="1.10.287.130">
    <property type="match status" value="1"/>
</dbReference>
<feature type="transmembrane region" description="Helical" evidence="6">
    <location>
        <begin position="79"/>
        <end position="103"/>
    </location>
</feature>
<dbReference type="InterPro" id="IPR036097">
    <property type="entry name" value="HisK_dim/P_sf"/>
</dbReference>
<dbReference type="PANTHER" id="PTHR43065">
    <property type="entry name" value="SENSOR HISTIDINE KINASE"/>
    <property type="match status" value="1"/>
</dbReference>
<evidence type="ECO:0000256" key="6">
    <source>
        <dbReference type="SAM" id="Phobius"/>
    </source>
</evidence>
<evidence type="ECO:0000256" key="1">
    <source>
        <dbReference type="ARBA" id="ARBA00000085"/>
    </source>
</evidence>
<evidence type="ECO:0000256" key="3">
    <source>
        <dbReference type="ARBA" id="ARBA00022553"/>
    </source>
</evidence>
<dbReference type="PRINTS" id="PR00344">
    <property type="entry name" value="BCTRLSENSOR"/>
</dbReference>
<evidence type="ECO:0000259" key="8">
    <source>
        <dbReference type="PROSITE" id="PS50110"/>
    </source>
</evidence>
<dbReference type="EC" id="2.7.13.3" evidence="2"/>
<dbReference type="SUPFAM" id="SSF52172">
    <property type="entry name" value="CheY-like"/>
    <property type="match status" value="1"/>
</dbReference>
<keyword evidence="3 4" id="KW-0597">Phosphoprotein</keyword>
<dbReference type="SUPFAM" id="SSF47384">
    <property type="entry name" value="Homodimeric domain of signal transducing histidine kinase"/>
    <property type="match status" value="1"/>
</dbReference>
<accession>A0A975G148</accession>
<feature type="domain" description="Response regulatory" evidence="8">
    <location>
        <begin position="482"/>
        <end position="593"/>
    </location>
</feature>
<feature type="transmembrane region" description="Helical" evidence="6">
    <location>
        <begin position="159"/>
        <end position="180"/>
    </location>
</feature>
<dbReference type="Gene3D" id="3.40.50.2300">
    <property type="match status" value="1"/>
</dbReference>
<dbReference type="CDD" id="cd00082">
    <property type="entry name" value="HisKA"/>
    <property type="match status" value="1"/>
</dbReference>
<dbReference type="InterPro" id="IPR001789">
    <property type="entry name" value="Sig_transdc_resp-reg_receiver"/>
</dbReference>
<feature type="transmembrane region" description="Helical" evidence="6">
    <location>
        <begin position="19"/>
        <end position="37"/>
    </location>
</feature>
<dbReference type="GO" id="GO:0000155">
    <property type="term" value="F:phosphorelay sensor kinase activity"/>
    <property type="evidence" value="ECO:0007669"/>
    <property type="project" value="InterPro"/>
</dbReference>
<evidence type="ECO:0000313" key="10">
    <source>
        <dbReference type="Proteomes" id="UP000676409"/>
    </source>
</evidence>
<dbReference type="EMBL" id="CP073078">
    <property type="protein sequence ID" value="QUD88674.1"/>
    <property type="molecule type" value="Genomic_DNA"/>
</dbReference>
<dbReference type="PROSITE" id="PS50110">
    <property type="entry name" value="RESPONSE_REGULATORY"/>
    <property type="match status" value="1"/>
</dbReference>
<evidence type="ECO:0000259" key="7">
    <source>
        <dbReference type="PROSITE" id="PS50109"/>
    </source>
</evidence>
<comment type="catalytic activity">
    <reaction evidence="1">
        <text>ATP + protein L-histidine = ADP + protein N-phospho-L-histidine.</text>
        <dbReference type="EC" id="2.7.13.3"/>
    </reaction>
</comment>
<dbReference type="SMART" id="SM00388">
    <property type="entry name" value="HisKA"/>
    <property type="match status" value="1"/>
</dbReference>
<dbReference type="SMART" id="SM00448">
    <property type="entry name" value="REC"/>
    <property type="match status" value="1"/>
</dbReference>
<dbReference type="PANTHER" id="PTHR43065:SF49">
    <property type="entry name" value="HISTIDINE KINASE"/>
    <property type="match status" value="1"/>
</dbReference>
<dbReference type="Pfam" id="PF00072">
    <property type="entry name" value="Response_reg"/>
    <property type="match status" value="1"/>
</dbReference>